<accession>A0ABS8K0N8</accession>
<feature type="compositionally biased region" description="Basic and acidic residues" evidence="1">
    <location>
        <begin position="36"/>
        <end position="51"/>
    </location>
</feature>
<evidence type="ECO:0000313" key="2">
    <source>
        <dbReference type="EMBL" id="MCC8395699.1"/>
    </source>
</evidence>
<dbReference type="Proteomes" id="UP001431019">
    <property type="component" value="Unassembled WGS sequence"/>
</dbReference>
<evidence type="ECO:0000313" key="3">
    <source>
        <dbReference type="Proteomes" id="UP001431019"/>
    </source>
</evidence>
<dbReference type="EMBL" id="JAJITD010000013">
    <property type="protein sequence ID" value="MCC8395699.1"/>
    <property type="molecule type" value="Genomic_DNA"/>
</dbReference>
<keyword evidence="3" id="KW-1185">Reference proteome</keyword>
<dbReference type="NCBIfam" id="NF033419">
    <property type="entry name" value="T6SS_TagK_dom"/>
    <property type="match status" value="1"/>
</dbReference>
<dbReference type="RefSeq" id="WP_230512059.1">
    <property type="nucleotide sequence ID" value="NZ_JAJITD010000013.1"/>
</dbReference>
<feature type="region of interest" description="Disordered" evidence="1">
    <location>
        <begin position="239"/>
        <end position="259"/>
    </location>
</feature>
<feature type="compositionally biased region" description="Basic and acidic residues" evidence="1">
    <location>
        <begin position="249"/>
        <end position="259"/>
    </location>
</feature>
<dbReference type="InterPro" id="IPR047914">
    <property type="entry name" value="TagK-like_C"/>
</dbReference>
<evidence type="ECO:0000256" key="1">
    <source>
        <dbReference type="SAM" id="MobiDB-lite"/>
    </source>
</evidence>
<gene>
    <name evidence="2" type="ORF">LJ656_24250</name>
</gene>
<sequence>MFARTTGPDAPPPPAPGSPHECAPDTGSADCASGQDDTRPIDADQSGEHEPTAALKSEPPCEALPAAAADFSDLLALADGCADDPLLQIGREPLPLEQGGLDSESLRVTEYPDETDPLSALTLEYRRALLSQRSDNAHQLKTTTAEGTGPVIRVSHDTFAELTSHSHPEASVVDLLTEGKTVDTLLESLDTFGAEQIFEANQTHEILALLAPHGLSARRPGPTAQLARAEHHMVSVDSYMPMPNSIEDEAPKIADEHDH</sequence>
<proteinExistence type="predicted"/>
<comment type="caution">
    <text evidence="2">The sequence shown here is derived from an EMBL/GenBank/DDBJ whole genome shotgun (WGS) entry which is preliminary data.</text>
</comment>
<organism evidence="2 3">
    <name type="scientific">Paraburkholderia sejongensis</name>
    <dbReference type="NCBI Taxonomy" id="2886946"/>
    <lineage>
        <taxon>Bacteria</taxon>
        <taxon>Pseudomonadati</taxon>
        <taxon>Pseudomonadota</taxon>
        <taxon>Betaproteobacteria</taxon>
        <taxon>Burkholderiales</taxon>
        <taxon>Burkholderiaceae</taxon>
        <taxon>Paraburkholderia</taxon>
    </lineage>
</organism>
<protein>
    <submittedName>
        <fullName evidence="2">TagK domain-containing protein</fullName>
    </submittedName>
</protein>
<name>A0ABS8K0N8_9BURK</name>
<feature type="region of interest" description="Disordered" evidence="1">
    <location>
        <begin position="1"/>
        <end position="59"/>
    </location>
</feature>
<reference evidence="2 3" key="1">
    <citation type="submission" date="2021-11" db="EMBL/GenBank/DDBJ databases">
        <authorList>
            <person name="Oh E.-T."/>
            <person name="Kim S.-B."/>
        </authorList>
    </citation>
    <scope>NUCLEOTIDE SEQUENCE [LARGE SCALE GENOMIC DNA]</scope>
    <source>
        <strain evidence="2 3">MMS20-SJTR3</strain>
    </source>
</reference>